<keyword evidence="1" id="KW-0378">Hydrolase</keyword>
<evidence type="ECO:0000256" key="2">
    <source>
        <dbReference type="ARBA" id="ARBA00023027"/>
    </source>
</evidence>
<dbReference type="PROSITE" id="PS50305">
    <property type="entry name" value="SIRTUIN"/>
    <property type="match status" value="1"/>
</dbReference>
<comment type="similarity">
    <text evidence="5">Belongs to the soluble Thoeris ThsA family.</text>
</comment>
<dbReference type="Proteomes" id="UP000248196">
    <property type="component" value="Unassembled WGS sequence"/>
</dbReference>
<organism evidence="9 10">
    <name type="scientific">Serratia plymuthica</name>
    <dbReference type="NCBI Taxonomy" id="82996"/>
    <lineage>
        <taxon>Bacteria</taxon>
        <taxon>Pseudomonadati</taxon>
        <taxon>Pseudomonadota</taxon>
        <taxon>Gammaproteobacteria</taxon>
        <taxon>Enterobacterales</taxon>
        <taxon>Yersiniaceae</taxon>
        <taxon>Serratia</taxon>
    </lineage>
</organism>
<reference evidence="9 10" key="1">
    <citation type="submission" date="2017-11" db="EMBL/GenBank/DDBJ databases">
        <title>Genome sequence of the oocydin A producing rhizobacterium Serratia plymuthica 4Rx5.</title>
        <authorList>
            <person name="Matilla M.A."/>
            <person name="Udaondo Z."/>
            <person name="Salmond G.P.C."/>
        </authorList>
    </citation>
    <scope>NUCLEOTIDE SEQUENCE [LARGE SCALE GENOMIC DNA]</scope>
    <source>
        <strain evidence="9 10">4Rx5</strain>
    </source>
</reference>
<evidence type="ECO:0000256" key="6">
    <source>
        <dbReference type="ARBA" id="ARBA00035033"/>
    </source>
</evidence>
<evidence type="ECO:0000256" key="1">
    <source>
        <dbReference type="ARBA" id="ARBA00022801"/>
    </source>
</evidence>
<name>A0A318PCL8_SERPL</name>
<evidence type="ECO:0000313" key="9">
    <source>
        <dbReference type="EMBL" id="PYD37307.1"/>
    </source>
</evidence>
<evidence type="ECO:0000256" key="5">
    <source>
        <dbReference type="ARBA" id="ARBA00035014"/>
    </source>
</evidence>
<dbReference type="InterPro" id="IPR026590">
    <property type="entry name" value="Ssirtuin_cat_dom"/>
</dbReference>
<comment type="caution">
    <text evidence="9">The sequence shown here is derived from an EMBL/GenBank/DDBJ whole genome shotgun (WGS) entry which is preliminary data.</text>
</comment>
<proteinExistence type="inferred from homology"/>
<keyword evidence="3" id="KW-0051">Antiviral defense</keyword>
<dbReference type="EC" id="3.2.2.5" evidence="4"/>
<accession>A0A318PCL8</accession>
<evidence type="ECO:0000256" key="4">
    <source>
        <dbReference type="ARBA" id="ARBA00034327"/>
    </source>
</evidence>
<dbReference type="GO" id="GO:0051607">
    <property type="term" value="P:defense response to virus"/>
    <property type="evidence" value="ECO:0007669"/>
    <property type="project" value="UniProtKB-KW"/>
</dbReference>
<sequence>MFSRDIELFIRDYVNDIKAGSAALFAGAGLSIPAGFVSWKELISDIAYELELDIEKESDLISLAQFHLNEKGNRHKINQKIVTEFAEQAQETENHRAIARLPISSLWTTNYDDLFEKTYARYNRVCDIKTTPIGLTNNIHKRDVVLYKMHGDYRTPNEAIITRQQYEAYPRSHAPFINMLMAELTAKTFLFIGFSFEDPNLQYVLSRLYMQHGEGNRNHYCVMRRVQLGDNGSEDQAACDYNSRKQTLMINDLRRYGIQTLLVDDYQDITRLLLAIETQFKKSTVFISGSAESYAPYTREESIQCLHRLAGQLIRKQFRIVNGFGWGIGTAVINGALEAIYGSQGKITESQLILRPFPQFASGGTALPELWHEYRQRMISLSGIAVFLFGNKKDAQGALTDADGLLKEFAIANEQGCICIPVGCTGYVSAVLYQIIKEEMTDTFYHRNPAAMALLDQLNEPGKLAEKKTRLLELIDIIAKENPS</sequence>
<dbReference type="EMBL" id="PESE01000007">
    <property type="protein sequence ID" value="PYD37307.1"/>
    <property type="molecule type" value="Genomic_DNA"/>
</dbReference>
<evidence type="ECO:0000313" key="10">
    <source>
        <dbReference type="Proteomes" id="UP000248196"/>
    </source>
</evidence>
<evidence type="ECO:0000256" key="8">
    <source>
        <dbReference type="PROSITE-ProRule" id="PRU00236"/>
    </source>
</evidence>
<dbReference type="RefSeq" id="WP_004951900.1">
    <property type="nucleotide sequence ID" value="NZ_PESE01000007.1"/>
</dbReference>
<comment type="catalytic activity">
    <reaction evidence="7">
        <text>NAD(+) + H2O = ADP-D-ribose + nicotinamide + H(+)</text>
        <dbReference type="Rhea" id="RHEA:16301"/>
        <dbReference type="ChEBI" id="CHEBI:15377"/>
        <dbReference type="ChEBI" id="CHEBI:15378"/>
        <dbReference type="ChEBI" id="CHEBI:17154"/>
        <dbReference type="ChEBI" id="CHEBI:57540"/>
        <dbReference type="ChEBI" id="CHEBI:57967"/>
        <dbReference type="EC" id="3.2.2.5"/>
    </reaction>
    <physiologicalReaction direction="left-to-right" evidence="7">
        <dbReference type="Rhea" id="RHEA:16302"/>
    </physiologicalReaction>
</comment>
<keyword evidence="2" id="KW-0520">NAD</keyword>
<comment type="caution">
    <text evidence="8">Lacks conserved residue(s) required for the propagation of feature annotation.</text>
</comment>
<evidence type="ECO:0000256" key="3">
    <source>
        <dbReference type="ARBA" id="ARBA00023118"/>
    </source>
</evidence>
<dbReference type="GO" id="GO:0003953">
    <property type="term" value="F:NAD+ nucleosidase activity"/>
    <property type="evidence" value="ECO:0007669"/>
    <property type="project" value="UniProtKB-EC"/>
</dbReference>
<dbReference type="InterPro" id="IPR029035">
    <property type="entry name" value="DHS-like_NAD/FAD-binding_dom"/>
</dbReference>
<protein>
    <recommendedName>
        <fullName evidence="6">NAD(+) hydrolase ThsA</fullName>
        <ecNumber evidence="4">3.2.2.5</ecNumber>
    </recommendedName>
</protein>
<dbReference type="OrthoDB" id="95129at2"/>
<evidence type="ECO:0000256" key="7">
    <source>
        <dbReference type="ARBA" id="ARBA00047575"/>
    </source>
</evidence>
<dbReference type="InterPro" id="IPR041486">
    <property type="entry name" value="ThsA_STALD"/>
</dbReference>
<dbReference type="Pfam" id="PF18185">
    <property type="entry name" value="STALD"/>
    <property type="match status" value="1"/>
</dbReference>
<dbReference type="AlphaFoldDB" id="A0A318PCL8"/>
<gene>
    <name evidence="9" type="ORF">CT690_20615</name>
</gene>
<dbReference type="SUPFAM" id="SSF52467">
    <property type="entry name" value="DHS-like NAD/FAD-binding domain"/>
    <property type="match status" value="1"/>
</dbReference>
<dbReference type="Pfam" id="PF13289">
    <property type="entry name" value="SIR2_2"/>
    <property type="match status" value="1"/>
</dbReference>